<feature type="non-terminal residue" evidence="2">
    <location>
        <position position="71"/>
    </location>
</feature>
<gene>
    <name evidence="2" type="ORF">E0702_18905</name>
</gene>
<feature type="region of interest" description="Disordered" evidence="1">
    <location>
        <begin position="33"/>
        <end position="71"/>
    </location>
</feature>
<dbReference type="EMBL" id="SLTR01000906">
    <property type="protein sequence ID" value="TDA69509.1"/>
    <property type="molecule type" value="Genomic_DNA"/>
</dbReference>
<accession>A0ABY2D146</accession>
<feature type="non-terminal residue" evidence="2">
    <location>
        <position position="1"/>
    </location>
</feature>
<keyword evidence="2" id="KW-0449">Lipoprotein</keyword>
<comment type="caution">
    <text evidence="2">The sequence shown here is derived from an EMBL/GenBank/DDBJ whole genome shotgun (WGS) entry which is preliminary data.</text>
</comment>
<proteinExistence type="predicted"/>
<protein>
    <submittedName>
        <fullName evidence="2">SusD/RagB family nutrient-binding outer membrane lipoprotein</fullName>
    </submittedName>
</protein>
<dbReference type="Proteomes" id="UP000294823">
    <property type="component" value="Unassembled WGS sequence"/>
</dbReference>
<dbReference type="SUPFAM" id="SSF48452">
    <property type="entry name" value="TPR-like"/>
    <property type="match status" value="1"/>
</dbReference>
<dbReference type="InterPro" id="IPR024302">
    <property type="entry name" value="SusD-like"/>
</dbReference>
<name>A0ABY2D146_9GAMM</name>
<sequence>LKQILTQRWLIDFFQGNGGNYPQFLRTGYPEYPLDPSTSLNPDDTSVYPKRYKYPASEQNTNPENYQKAID</sequence>
<reference evidence="2 3" key="1">
    <citation type="submission" date="2019-03" db="EMBL/GenBank/DDBJ databases">
        <title>Halomonas marinisediminis sp. nov., a moderately halophilic bacterium isolated from the Bohai Gulf.</title>
        <authorList>
            <person name="Ji X."/>
        </authorList>
    </citation>
    <scope>NUCLEOTIDE SEQUENCE [LARGE SCALE GENOMIC DNA]</scope>
    <source>
        <strain evidence="2 3">204</strain>
    </source>
</reference>
<organism evidence="2 3">
    <name type="scientific">Halomonas marinisediminis</name>
    <dbReference type="NCBI Taxonomy" id="2546095"/>
    <lineage>
        <taxon>Bacteria</taxon>
        <taxon>Pseudomonadati</taxon>
        <taxon>Pseudomonadota</taxon>
        <taxon>Gammaproteobacteria</taxon>
        <taxon>Oceanospirillales</taxon>
        <taxon>Halomonadaceae</taxon>
        <taxon>Halomonas</taxon>
    </lineage>
</organism>
<keyword evidence="3" id="KW-1185">Reference proteome</keyword>
<evidence type="ECO:0000313" key="2">
    <source>
        <dbReference type="EMBL" id="TDA69509.1"/>
    </source>
</evidence>
<dbReference type="Pfam" id="PF12741">
    <property type="entry name" value="SusD-like"/>
    <property type="match status" value="1"/>
</dbReference>
<dbReference type="Gene3D" id="1.25.40.390">
    <property type="match status" value="1"/>
</dbReference>
<evidence type="ECO:0000313" key="3">
    <source>
        <dbReference type="Proteomes" id="UP000294823"/>
    </source>
</evidence>
<dbReference type="InterPro" id="IPR011990">
    <property type="entry name" value="TPR-like_helical_dom_sf"/>
</dbReference>
<evidence type="ECO:0000256" key="1">
    <source>
        <dbReference type="SAM" id="MobiDB-lite"/>
    </source>
</evidence>